<proteinExistence type="predicted"/>
<gene>
    <name evidence="2" type="ORF">QWJ08_19135</name>
</gene>
<dbReference type="Proteomes" id="UP001169719">
    <property type="component" value="Unassembled WGS sequence"/>
</dbReference>
<evidence type="ECO:0000256" key="1">
    <source>
        <dbReference type="SAM" id="Phobius"/>
    </source>
</evidence>
<dbReference type="InterPro" id="IPR053170">
    <property type="entry name" value="Transcription_regulator"/>
</dbReference>
<evidence type="ECO:0000313" key="3">
    <source>
        <dbReference type="Proteomes" id="UP001169719"/>
    </source>
</evidence>
<evidence type="ECO:0000313" key="2">
    <source>
        <dbReference type="EMBL" id="MDN2483462.1"/>
    </source>
</evidence>
<dbReference type="InterPro" id="IPR007404">
    <property type="entry name" value="YdjM-like"/>
</dbReference>
<dbReference type="RefSeq" id="WP_289963531.1">
    <property type="nucleotide sequence ID" value="NZ_JAUEOZ010000002.1"/>
</dbReference>
<feature type="transmembrane region" description="Helical" evidence="1">
    <location>
        <begin position="125"/>
        <end position="147"/>
    </location>
</feature>
<dbReference type="EMBL" id="JAUEOZ010000002">
    <property type="protein sequence ID" value="MDN2483462.1"/>
    <property type="molecule type" value="Genomic_DNA"/>
</dbReference>
<feature type="transmembrane region" description="Helical" evidence="1">
    <location>
        <begin position="93"/>
        <end position="113"/>
    </location>
</feature>
<organism evidence="2 3">
    <name type="scientific">Vibrio agarivorans</name>
    <dbReference type="NCBI Taxonomy" id="153622"/>
    <lineage>
        <taxon>Bacteria</taxon>
        <taxon>Pseudomonadati</taxon>
        <taxon>Pseudomonadota</taxon>
        <taxon>Gammaproteobacteria</taxon>
        <taxon>Vibrionales</taxon>
        <taxon>Vibrionaceae</taxon>
        <taxon>Vibrio</taxon>
    </lineage>
</organism>
<keyword evidence="2" id="KW-0378">Hydrolase</keyword>
<name>A0ABT7Y5Y6_9VIBR</name>
<dbReference type="PANTHER" id="PTHR40031:SF1">
    <property type="entry name" value="MEMBRANE-BOUND METAL-DEPENDENT HYDROLASE"/>
    <property type="match status" value="1"/>
</dbReference>
<accession>A0ABT7Y5Y6</accession>
<dbReference type="PANTHER" id="PTHR40031">
    <property type="entry name" value="HYPOTHETICAL MEMBRANE SPANNING PROTEIN"/>
    <property type="match status" value="1"/>
</dbReference>
<feature type="transmembrane region" description="Helical" evidence="1">
    <location>
        <begin position="63"/>
        <end position="81"/>
    </location>
</feature>
<comment type="caution">
    <text evidence="2">The sequence shown here is derived from an EMBL/GenBank/DDBJ whole genome shotgun (WGS) entry which is preliminary data.</text>
</comment>
<keyword evidence="1" id="KW-1133">Transmembrane helix</keyword>
<dbReference type="GO" id="GO:0016787">
    <property type="term" value="F:hydrolase activity"/>
    <property type="evidence" value="ECO:0007669"/>
    <property type="project" value="UniProtKB-KW"/>
</dbReference>
<feature type="transmembrane region" description="Helical" evidence="1">
    <location>
        <begin position="156"/>
        <end position="173"/>
    </location>
</feature>
<keyword evidence="1" id="KW-0472">Membrane</keyword>
<keyword evidence="1" id="KW-0812">Transmembrane</keyword>
<reference evidence="2" key="1">
    <citation type="submission" date="2024-05" db="EMBL/GenBank/DDBJ databases">
        <title>Genome Sequences of Four Agar- Degrading Marine Bacteria.</title>
        <authorList>
            <person name="Phillips E.K."/>
            <person name="Shaffer J.C."/>
            <person name="Henson M.W."/>
            <person name="Temperton B."/>
            <person name="Thrash C.J."/>
            <person name="Martin M.O."/>
        </authorList>
    </citation>
    <scope>NUCLEOTIDE SEQUENCE</scope>
    <source>
        <strain evidence="2">EKP203</strain>
    </source>
</reference>
<dbReference type="Pfam" id="PF04307">
    <property type="entry name" value="YdjM"/>
    <property type="match status" value="1"/>
</dbReference>
<keyword evidence="3" id="KW-1185">Reference proteome</keyword>
<sequence length="334" mass="37965">MDPITQGVLGASLSQSVSDKRQVVVAGALGLLAGMSPDLDVLIRSSTDPLLFLEYHRQFTHSLMFIPLGSLLCALVLYPLFAKHCGFSFKACWLYCALGYSTHALLDACTSYGTQLQWPFTDERYAWNIISVVDPLYSLPLVALILITTLKQKPKLARVAVVWALIYPMVGVIQKERAERAGWELVKLRQHEPIQLEAKPSFGNLLVWKVVYETEKHYHVDAIRVGISTKTYSGDKINKLDINRDLAWLDSQSQQAEDLERFRRFSDGFLAQDPNNELRIFDVRYSMVPNQISPLWSITLSPNAEDNEHVEYATHRDGDTESRQVFLDMLLDRM</sequence>
<protein>
    <submittedName>
        <fullName evidence="2">Metal-dependent hydrolase</fullName>
    </submittedName>
</protein>